<organism evidence="4 5">
    <name type="scientific">Naegleria fowleri</name>
    <name type="common">Brain eating amoeba</name>
    <dbReference type="NCBI Taxonomy" id="5763"/>
    <lineage>
        <taxon>Eukaryota</taxon>
        <taxon>Discoba</taxon>
        <taxon>Heterolobosea</taxon>
        <taxon>Tetramitia</taxon>
        <taxon>Eutetramitia</taxon>
        <taxon>Vahlkampfiidae</taxon>
        <taxon>Naegleria</taxon>
    </lineage>
</organism>
<keyword evidence="2" id="KW-0677">Repeat</keyword>
<evidence type="ECO:0000256" key="3">
    <source>
        <dbReference type="SAM" id="MobiDB-lite"/>
    </source>
</evidence>
<dbReference type="GeneID" id="68112176"/>
<feature type="compositionally biased region" description="Low complexity" evidence="3">
    <location>
        <begin position="188"/>
        <end position="200"/>
    </location>
</feature>
<dbReference type="InterPro" id="IPR003591">
    <property type="entry name" value="Leu-rich_rpt_typical-subtyp"/>
</dbReference>
<dbReference type="GO" id="GO:0005737">
    <property type="term" value="C:cytoplasm"/>
    <property type="evidence" value="ECO:0007669"/>
    <property type="project" value="TreeGrafter"/>
</dbReference>
<keyword evidence="1" id="KW-0433">Leucine-rich repeat</keyword>
<dbReference type="InterPro" id="IPR032675">
    <property type="entry name" value="LRR_dom_sf"/>
</dbReference>
<dbReference type="InterPro" id="IPR001611">
    <property type="entry name" value="Leu-rich_rpt"/>
</dbReference>
<dbReference type="Proteomes" id="UP000444721">
    <property type="component" value="Unassembled WGS sequence"/>
</dbReference>
<evidence type="ECO:0000313" key="5">
    <source>
        <dbReference type="Proteomes" id="UP000444721"/>
    </source>
</evidence>
<evidence type="ECO:0000256" key="2">
    <source>
        <dbReference type="ARBA" id="ARBA00022737"/>
    </source>
</evidence>
<dbReference type="SMART" id="SM00369">
    <property type="entry name" value="LRR_TYP"/>
    <property type="match status" value="2"/>
</dbReference>
<dbReference type="InterPro" id="IPR050216">
    <property type="entry name" value="LRR_domain-containing"/>
</dbReference>
<dbReference type="PROSITE" id="PS51450">
    <property type="entry name" value="LRR"/>
    <property type="match status" value="2"/>
</dbReference>
<dbReference type="SUPFAM" id="SSF52058">
    <property type="entry name" value="L domain-like"/>
    <property type="match status" value="1"/>
</dbReference>
<gene>
    <name evidence="4" type="ORF">FDP41_004958</name>
</gene>
<dbReference type="AlphaFoldDB" id="A0A6A5BEN1"/>
<keyword evidence="5" id="KW-1185">Reference proteome</keyword>
<dbReference type="Gene3D" id="3.80.10.10">
    <property type="entry name" value="Ribonuclease Inhibitor"/>
    <property type="match status" value="1"/>
</dbReference>
<protein>
    <recommendedName>
        <fullName evidence="6">Leucine-rich repeat-containing protein</fullName>
    </recommendedName>
</protein>
<name>A0A6A5BEN1_NAEFO</name>
<feature type="compositionally biased region" description="Low complexity" evidence="3">
    <location>
        <begin position="47"/>
        <end position="56"/>
    </location>
</feature>
<accession>A0A6A5BEN1</accession>
<dbReference type="VEuPathDB" id="AmoebaDB:NfTy_086510"/>
<dbReference type="EMBL" id="VFQX01000041">
    <property type="protein sequence ID" value="KAF0976283.1"/>
    <property type="molecule type" value="Genomic_DNA"/>
</dbReference>
<dbReference type="Pfam" id="PF00560">
    <property type="entry name" value="LRR_1"/>
    <property type="match status" value="2"/>
</dbReference>
<evidence type="ECO:0000313" key="4">
    <source>
        <dbReference type="EMBL" id="KAF0976283.1"/>
    </source>
</evidence>
<evidence type="ECO:0000256" key="1">
    <source>
        <dbReference type="ARBA" id="ARBA00022614"/>
    </source>
</evidence>
<proteinExistence type="predicted"/>
<feature type="region of interest" description="Disordered" evidence="3">
    <location>
        <begin position="185"/>
        <end position="206"/>
    </location>
</feature>
<dbReference type="VEuPathDB" id="AmoebaDB:FDP41_004958"/>
<reference evidence="4 5" key="1">
    <citation type="journal article" date="2019" name="Sci. Rep.">
        <title>Nanopore sequencing improves the draft genome of the human pathogenic amoeba Naegleria fowleri.</title>
        <authorList>
            <person name="Liechti N."/>
            <person name="Schurch N."/>
            <person name="Bruggmann R."/>
            <person name="Wittwer M."/>
        </authorList>
    </citation>
    <scope>NUCLEOTIDE SEQUENCE [LARGE SCALE GENOMIC DNA]</scope>
    <source>
        <strain evidence="4 5">ATCC 30894</strain>
    </source>
</reference>
<comment type="caution">
    <text evidence="4">The sequence shown here is derived from an EMBL/GenBank/DDBJ whole genome shotgun (WGS) entry which is preliminary data.</text>
</comment>
<dbReference type="OrthoDB" id="1394818at2759"/>
<dbReference type="PANTHER" id="PTHR48051">
    <property type="match status" value="1"/>
</dbReference>
<dbReference type="VEuPathDB" id="AmoebaDB:NF0118560"/>
<feature type="compositionally biased region" description="Polar residues" evidence="3">
    <location>
        <begin position="35"/>
        <end position="46"/>
    </location>
</feature>
<dbReference type="PANTHER" id="PTHR48051:SF1">
    <property type="entry name" value="RAS SUPPRESSOR PROTEIN 1"/>
    <property type="match status" value="1"/>
</dbReference>
<evidence type="ECO:0008006" key="6">
    <source>
        <dbReference type="Google" id="ProtNLM"/>
    </source>
</evidence>
<dbReference type="RefSeq" id="XP_044560996.1">
    <property type="nucleotide sequence ID" value="XM_044708429.1"/>
</dbReference>
<sequence length="386" mass="43526">MLTLSCCWWVSTAAVPLLVWWFASKFLLSEKRKNSSSSRGNTSDPSTMTNNNHGINNNGNMIVNQTIFNNTMAHSNLLSSSTTTTTHSSSLSSWNEKSFLKKLVNVFSLFEKAISDDDLSKRISLSSANTLTSMESGQDHVKILHFKKCSLNIVMDTLQSNSMKQLIMDFYAKQQQESDETVVTTVHNGSSSNGETSTTRTDTKNTHPIPPFEGLEMSHLFNLDLYSSIDDSIRLELVSMILREDLSLVKGYLSAHVHMIEITHCKLTRIPIELLAQFPNLTSLNLSHNLIECIPEEFFVLASEKCPLKILNLSENKLRSIPNYFSTLFIKHKLLTLNVQENYIDLNTSIPTELKYITGRDKTHLSPNDDFTSPVNNFVKKKFSKG</sequence>
<feature type="region of interest" description="Disordered" evidence="3">
    <location>
        <begin position="33"/>
        <end position="56"/>
    </location>
</feature>